<dbReference type="GO" id="GO:0003735">
    <property type="term" value="F:structural constituent of ribosome"/>
    <property type="evidence" value="ECO:0007669"/>
    <property type="project" value="InterPro"/>
</dbReference>
<comment type="similarity">
    <text evidence="1 4">Belongs to the eukaryotic ribosomal protein eS24 family.</text>
</comment>
<evidence type="ECO:0000256" key="1">
    <source>
        <dbReference type="ARBA" id="ARBA00009680"/>
    </source>
</evidence>
<dbReference type="SUPFAM" id="SSF54189">
    <property type="entry name" value="Ribosomal proteins S24e, L23 and L15e"/>
    <property type="match status" value="1"/>
</dbReference>
<evidence type="ECO:0000256" key="3">
    <source>
        <dbReference type="ARBA" id="ARBA00023274"/>
    </source>
</evidence>
<dbReference type="InterPro" id="IPR018098">
    <property type="entry name" value="Ribosomal_eS24_CS"/>
</dbReference>
<dbReference type="HAMAP" id="MF_00545">
    <property type="entry name" value="Ribosomal_eS24"/>
    <property type="match status" value="1"/>
</dbReference>
<dbReference type="GeneID" id="103090513"/>
<protein>
    <recommendedName>
        <fullName evidence="4">40S ribosomal protein S24</fullName>
    </recommendedName>
</protein>
<sequence length="218" mass="24132">MRRLVERTSKDAFELYQPPTRHYGRPKPDCSSLAVSDVGRLPMAGEPPAGSPGCAVDPDMPGFGVLGMGTTGAAAAFVGFVESSGWGGNDTVTIRTRKFMTNRLLQRKQMVIDVLHPGKATVPKTEIREKLAKMYKTTPDVIFVFGFRTHFGGGKTTGFGMIYDSLDYAKKNEPKHRLARHGLYEKKKTSRKQRKERKNRMKKVRGTAKANVGAGKKK</sequence>
<accession>A0A340XY97</accession>
<evidence type="ECO:0000256" key="4">
    <source>
        <dbReference type="RuleBase" id="RU004383"/>
    </source>
</evidence>
<dbReference type="PANTHER" id="PTHR10496">
    <property type="entry name" value="40S RIBOSOMAL PROTEIN S24"/>
    <property type="match status" value="1"/>
</dbReference>
<dbReference type="KEGG" id="lve:103090513"/>
<evidence type="ECO:0000256" key="5">
    <source>
        <dbReference type="SAM" id="MobiDB-lite"/>
    </source>
</evidence>
<dbReference type="AlphaFoldDB" id="A0A340XY97"/>
<dbReference type="STRING" id="118797.A0A340XY97"/>
<evidence type="ECO:0000313" key="6">
    <source>
        <dbReference type="Proteomes" id="UP000265300"/>
    </source>
</evidence>
<dbReference type="FunFam" id="3.30.70.3370:FF:000001">
    <property type="entry name" value="40S ribosomal protein S24"/>
    <property type="match status" value="1"/>
</dbReference>
<dbReference type="RefSeq" id="XP_007464289.1">
    <property type="nucleotide sequence ID" value="XM_007464227.1"/>
</dbReference>
<dbReference type="Gene3D" id="3.30.70.3370">
    <property type="match status" value="1"/>
</dbReference>
<evidence type="ECO:0000256" key="2">
    <source>
        <dbReference type="ARBA" id="ARBA00022980"/>
    </source>
</evidence>
<dbReference type="OrthoDB" id="5571754at2759"/>
<reference evidence="7" key="1">
    <citation type="submission" date="2025-08" db="UniProtKB">
        <authorList>
            <consortium name="RefSeq"/>
        </authorList>
    </citation>
    <scope>IDENTIFICATION</scope>
</reference>
<feature type="compositionally biased region" description="Basic residues" evidence="5">
    <location>
        <begin position="188"/>
        <end position="206"/>
    </location>
</feature>
<name>A0A340XY97_LIPVE</name>
<evidence type="ECO:0000313" key="7">
    <source>
        <dbReference type="RefSeq" id="XP_007464289.1"/>
    </source>
</evidence>
<keyword evidence="3" id="KW-0687">Ribonucleoprotein</keyword>
<dbReference type="PROSITE" id="PS00529">
    <property type="entry name" value="RIBOSOMAL_S24E"/>
    <property type="match status" value="1"/>
</dbReference>
<dbReference type="InterPro" id="IPR012678">
    <property type="entry name" value="Ribosomal_uL23/eL15/eS24_sf"/>
</dbReference>
<dbReference type="Proteomes" id="UP000265300">
    <property type="component" value="Unplaced"/>
</dbReference>
<dbReference type="GO" id="GO:0006412">
    <property type="term" value="P:translation"/>
    <property type="evidence" value="ECO:0007669"/>
    <property type="project" value="InterPro"/>
</dbReference>
<dbReference type="InParanoid" id="A0A340XY97"/>
<dbReference type="GO" id="GO:0022627">
    <property type="term" value="C:cytosolic small ribosomal subunit"/>
    <property type="evidence" value="ECO:0007669"/>
    <property type="project" value="UniProtKB-ARBA"/>
</dbReference>
<keyword evidence="6" id="KW-1185">Reference proteome</keyword>
<proteinExistence type="inferred from homology"/>
<feature type="region of interest" description="Disordered" evidence="5">
    <location>
        <begin position="180"/>
        <end position="218"/>
    </location>
</feature>
<organism evidence="6 7">
    <name type="scientific">Lipotes vexillifer</name>
    <name type="common">Yangtze river dolphin</name>
    <dbReference type="NCBI Taxonomy" id="118797"/>
    <lineage>
        <taxon>Eukaryota</taxon>
        <taxon>Metazoa</taxon>
        <taxon>Chordata</taxon>
        <taxon>Craniata</taxon>
        <taxon>Vertebrata</taxon>
        <taxon>Euteleostomi</taxon>
        <taxon>Mammalia</taxon>
        <taxon>Eutheria</taxon>
        <taxon>Laurasiatheria</taxon>
        <taxon>Artiodactyla</taxon>
        <taxon>Whippomorpha</taxon>
        <taxon>Cetacea</taxon>
        <taxon>Odontoceti</taxon>
        <taxon>Lipotidae</taxon>
        <taxon>Lipotes</taxon>
    </lineage>
</organism>
<dbReference type="InterPro" id="IPR053709">
    <property type="entry name" value="eRP_eS24_sf"/>
</dbReference>
<gene>
    <name evidence="7" type="primary">LOC103090513</name>
</gene>
<dbReference type="Pfam" id="PF01282">
    <property type="entry name" value="Ribosomal_S24e"/>
    <property type="match status" value="1"/>
</dbReference>
<dbReference type="InterPro" id="IPR001976">
    <property type="entry name" value="Ribosomal_eS24"/>
</dbReference>
<keyword evidence="2" id="KW-0689">Ribosomal protein</keyword>